<accession>A0ABX4MDQ3</accession>
<organism evidence="1 2">
    <name type="scientific">Actinomyces ruminis</name>
    <dbReference type="NCBI Taxonomy" id="1937003"/>
    <lineage>
        <taxon>Bacteria</taxon>
        <taxon>Bacillati</taxon>
        <taxon>Actinomycetota</taxon>
        <taxon>Actinomycetes</taxon>
        <taxon>Actinomycetales</taxon>
        <taxon>Actinomycetaceae</taxon>
        <taxon>Actinomyces</taxon>
    </lineage>
</organism>
<dbReference type="Proteomes" id="UP000194577">
    <property type="component" value="Unassembled WGS sequence"/>
</dbReference>
<evidence type="ECO:0000313" key="2">
    <source>
        <dbReference type="Proteomes" id="UP000194577"/>
    </source>
</evidence>
<sequence length="212" mass="22033">MSGAESWAGGRSWVLVLPGLIKHGNVQVSNTSRPVVARLGAGVVLLACPGPGPGEGSGRLMSNAFDLDDDSFAGFTSLSDSSWDLNLPDSSGMVENLKKQAIEKVRGRAESAQGVLAVNPSTSPLAAALRADGGMSSASCSVSSADDLSAFSGGLSEVWSSPLADDFGTDIDTSVTAVRDVVDDIYEKANNAWWGQEDRVPKGSDEGKSKWR</sequence>
<proteinExistence type="predicted"/>
<name>A0ABX4MDQ3_9ACTO</name>
<keyword evidence="2" id="KW-1185">Reference proteome</keyword>
<evidence type="ECO:0000313" key="1">
    <source>
        <dbReference type="EMBL" id="PHP53268.1"/>
    </source>
</evidence>
<dbReference type="EMBL" id="MTPX02000026">
    <property type="protein sequence ID" value="PHP53268.1"/>
    <property type="molecule type" value="Genomic_DNA"/>
</dbReference>
<comment type="caution">
    <text evidence="1">The sequence shown here is derived from an EMBL/GenBank/DDBJ whole genome shotgun (WGS) entry which is preliminary data.</text>
</comment>
<protein>
    <submittedName>
        <fullName evidence="1">Uncharacterized protein</fullName>
    </submittedName>
</protein>
<gene>
    <name evidence="1" type="ORF">BW737_004070</name>
</gene>
<reference evidence="1 2" key="1">
    <citation type="submission" date="2017-10" db="EMBL/GenBank/DDBJ databases">
        <title>Draft genome sequence of cellulolytic Actinomyces sp CtC72 isolated from cattle rumen fluid.</title>
        <authorList>
            <person name="Joshi A.J."/>
            <person name="Vasudevan G."/>
            <person name="Lanjekar V.B."/>
            <person name="Hivarkar S."/>
            <person name="Engineer A."/>
            <person name="Pore S.D."/>
            <person name="Dhakephalkar P.K."/>
            <person name="Dagar S."/>
        </authorList>
    </citation>
    <scope>NUCLEOTIDE SEQUENCE [LARGE SCALE GENOMIC DNA]</scope>
    <source>
        <strain evidence="2">CtC72</strain>
    </source>
</reference>